<evidence type="ECO:0000313" key="3">
    <source>
        <dbReference type="EMBL" id="CUE72149.1"/>
    </source>
</evidence>
<name>A0A0S4IMB4_BODSA</name>
<dbReference type="PANTHER" id="PTHR19879:SF9">
    <property type="entry name" value="TRANSCRIPTION INITIATION FACTOR TFIID SUBUNIT 5"/>
    <property type="match status" value="1"/>
</dbReference>
<evidence type="ECO:0000256" key="1">
    <source>
        <dbReference type="PROSITE-ProRule" id="PRU00221"/>
    </source>
</evidence>
<sequence>MHRMGDIGEASWAGSRTGLTSGSDDSSATAATGFTSWAATKGSVIVFLGTDAATRSATARNSSDNSYVMSVAFSPDGTLLATGSGDKRINLWCVGKAVLSATLSGYIGAVTSVAFSPNGMLLASGSSDNTTMLWRVADGTVCATLAGHTNGSANIESIDHIAHLLSFTRLPIHTHQVARPTHVHMHSAFLRSQYTSTPRTILQAILRQSQHIKDVVIYRQCGSFSRQLRVLNHTKRVVRFIRYRRRCCQRGQRHVHGVDVSAARPSRINRVHHHLQHAHTRHQQVAHSSHRQQCA</sequence>
<feature type="region of interest" description="Disordered" evidence="2">
    <location>
        <begin position="274"/>
        <end position="295"/>
    </location>
</feature>
<evidence type="ECO:0000313" key="4">
    <source>
        <dbReference type="Proteomes" id="UP000051952"/>
    </source>
</evidence>
<dbReference type="SUPFAM" id="SSF50978">
    <property type="entry name" value="WD40 repeat-like"/>
    <property type="match status" value="1"/>
</dbReference>
<dbReference type="OrthoDB" id="538223at2759"/>
<dbReference type="PANTHER" id="PTHR19879">
    <property type="entry name" value="TRANSCRIPTION INITIATION FACTOR TFIID"/>
    <property type="match status" value="1"/>
</dbReference>
<accession>A0A0S4IMB4</accession>
<protein>
    <submittedName>
        <fullName evidence="3">Uncharacterized protein</fullName>
    </submittedName>
</protein>
<dbReference type="Gene3D" id="2.130.10.10">
    <property type="entry name" value="YVTN repeat-like/Quinoprotein amine dehydrogenase"/>
    <property type="match status" value="1"/>
</dbReference>
<dbReference type="AlphaFoldDB" id="A0A0S4IMB4"/>
<dbReference type="VEuPathDB" id="TriTrypDB:BSAL_53965"/>
<feature type="repeat" description="WD" evidence="1">
    <location>
        <begin position="103"/>
        <end position="144"/>
    </location>
</feature>
<keyword evidence="1" id="KW-0853">WD repeat</keyword>
<feature type="repeat" description="WD" evidence="1">
    <location>
        <begin position="61"/>
        <end position="92"/>
    </location>
</feature>
<dbReference type="Pfam" id="PF00400">
    <property type="entry name" value="WD40"/>
    <property type="match status" value="2"/>
</dbReference>
<dbReference type="InterPro" id="IPR001680">
    <property type="entry name" value="WD40_rpt"/>
</dbReference>
<proteinExistence type="predicted"/>
<dbReference type="Proteomes" id="UP000051952">
    <property type="component" value="Unassembled WGS sequence"/>
</dbReference>
<reference evidence="4" key="1">
    <citation type="submission" date="2015-09" db="EMBL/GenBank/DDBJ databases">
        <authorList>
            <consortium name="Pathogen Informatics"/>
        </authorList>
    </citation>
    <scope>NUCLEOTIDE SEQUENCE [LARGE SCALE GENOMIC DNA]</scope>
    <source>
        <strain evidence="4">Lake Konstanz</strain>
    </source>
</reference>
<dbReference type="InterPro" id="IPR015943">
    <property type="entry name" value="WD40/YVTN_repeat-like_dom_sf"/>
</dbReference>
<dbReference type="EMBL" id="CYKH01000118">
    <property type="protein sequence ID" value="CUE72149.1"/>
    <property type="molecule type" value="Genomic_DNA"/>
</dbReference>
<keyword evidence="4" id="KW-1185">Reference proteome</keyword>
<organism evidence="3 4">
    <name type="scientific">Bodo saltans</name>
    <name type="common">Flagellated protozoan</name>
    <dbReference type="NCBI Taxonomy" id="75058"/>
    <lineage>
        <taxon>Eukaryota</taxon>
        <taxon>Discoba</taxon>
        <taxon>Euglenozoa</taxon>
        <taxon>Kinetoplastea</taxon>
        <taxon>Metakinetoplastina</taxon>
        <taxon>Eubodonida</taxon>
        <taxon>Bodonidae</taxon>
        <taxon>Bodo</taxon>
    </lineage>
</organism>
<dbReference type="PROSITE" id="PS50294">
    <property type="entry name" value="WD_REPEATS_REGION"/>
    <property type="match status" value="2"/>
</dbReference>
<evidence type="ECO:0000256" key="2">
    <source>
        <dbReference type="SAM" id="MobiDB-lite"/>
    </source>
</evidence>
<gene>
    <name evidence="3" type="ORF">BSAL_53965</name>
</gene>
<dbReference type="InterPro" id="IPR036322">
    <property type="entry name" value="WD40_repeat_dom_sf"/>
</dbReference>
<dbReference type="PROSITE" id="PS50082">
    <property type="entry name" value="WD_REPEATS_2"/>
    <property type="match status" value="2"/>
</dbReference>
<dbReference type="SMART" id="SM00320">
    <property type="entry name" value="WD40"/>
    <property type="match status" value="2"/>
</dbReference>